<dbReference type="STRING" id="37546.A0A1B0GAJ8"/>
<reference evidence="1" key="1">
    <citation type="submission" date="2020-05" db="UniProtKB">
        <authorList>
            <consortium name="EnsemblMetazoa"/>
        </authorList>
    </citation>
    <scope>IDENTIFICATION</scope>
    <source>
        <strain evidence="1">Yale</strain>
    </source>
</reference>
<dbReference type="EMBL" id="CCAG010015497">
    <property type="status" value="NOT_ANNOTATED_CDS"/>
    <property type="molecule type" value="Genomic_DNA"/>
</dbReference>
<keyword evidence="2" id="KW-1185">Reference proteome</keyword>
<evidence type="ECO:0000313" key="1">
    <source>
        <dbReference type="EnsemblMetazoa" id="GMOY010333-PA"/>
    </source>
</evidence>
<organism evidence="1 2">
    <name type="scientific">Glossina morsitans morsitans</name>
    <name type="common">Savannah tsetse fly</name>
    <dbReference type="NCBI Taxonomy" id="37546"/>
    <lineage>
        <taxon>Eukaryota</taxon>
        <taxon>Metazoa</taxon>
        <taxon>Ecdysozoa</taxon>
        <taxon>Arthropoda</taxon>
        <taxon>Hexapoda</taxon>
        <taxon>Insecta</taxon>
        <taxon>Pterygota</taxon>
        <taxon>Neoptera</taxon>
        <taxon>Endopterygota</taxon>
        <taxon>Diptera</taxon>
        <taxon>Brachycera</taxon>
        <taxon>Muscomorpha</taxon>
        <taxon>Hippoboscoidea</taxon>
        <taxon>Glossinidae</taxon>
        <taxon>Glossina</taxon>
    </lineage>
</organism>
<proteinExistence type="predicted"/>
<dbReference type="Proteomes" id="UP000092444">
    <property type="component" value="Unassembled WGS sequence"/>
</dbReference>
<dbReference type="AlphaFoldDB" id="A0A1B0GAJ8"/>
<sequence>MDEARLEGFLEESPPIESNFAKASSDLEEAKRGLSLVTRENGQKAGIALNTYLLSLETRSSSDRGRRNRGRR</sequence>
<dbReference type="EMBL" id="CCAG010015495">
    <property type="status" value="NOT_ANNOTATED_CDS"/>
    <property type="molecule type" value="Genomic_DNA"/>
</dbReference>
<dbReference type="EnsemblMetazoa" id="GMOY010333-RA">
    <property type="protein sequence ID" value="GMOY010333-PA"/>
    <property type="gene ID" value="GMOY010333"/>
</dbReference>
<dbReference type="EMBL" id="CCAG010015496">
    <property type="status" value="NOT_ANNOTATED_CDS"/>
    <property type="molecule type" value="Genomic_DNA"/>
</dbReference>
<name>A0A1B0GAJ8_GLOMM</name>
<evidence type="ECO:0000313" key="2">
    <source>
        <dbReference type="Proteomes" id="UP000092444"/>
    </source>
</evidence>
<protein>
    <submittedName>
        <fullName evidence="1">Uncharacterized protein</fullName>
    </submittedName>
</protein>
<dbReference type="VEuPathDB" id="VectorBase:GMOY010333"/>
<accession>A0A1B0GAJ8</accession>